<proteinExistence type="predicted"/>
<reference evidence="2 3" key="1">
    <citation type="journal article" date="2014" name="Int. J. Syst. Evol. Microbiol.">
        <title>Complete genome sequence of Corynebacterium casei LMG S-19264T (=DSM 44701T), isolated from a smear-ripened cheese.</title>
        <authorList>
            <consortium name="US DOE Joint Genome Institute (JGI-PGF)"/>
            <person name="Walter F."/>
            <person name="Albersmeier A."/>
            <person name="Kalinowski J."/>
            <person name="Ruckert C."/>
        </authorList>
    </citation>
    <scope>NUCLEOTIDE SEQUENCE [LARGE SCALE GENOMIC DNA]</scope>
    <source>
        <strain evidence="2 3">KCTC 12866</strain>
    </source>
</reference>
<evidence type="ECO:0000313" key="2">
    <source>
        <dbReference type="EMBL" id="GHB76923.1"/>
    </source>
</evidence>
<name>A0A8J3GAV3_9BACT</name>
<dbReference type="AlphaFoldDB" id="A0A8J3GAV3"/>
<organism evidence="2 3">
    <name type="scientific">Persicitalea jodogahamensis</name>
    <dbReference type="NCBI Taxonomy" id="402147"/>
    <lineage>
        <taxon>Bacteria</taxon>
        <taxon>Pseudomonadati</taxon>
        <taxon>Bacteroidota</taxon>
        <taxon>Cytophagia</taxon>
        <taxon>Cytophagales</taxon>
        <taxon>Spirosomataceae</taxon>
        <taxon>Persicitalea</taxon>
    </lineage>
</organism>
<comment type="caution">
    <text evidence="2">The sequence shown here is derived from an EMBL/GenBank/DDBJ whole genome shotgun (WGS) entry which is preliminary data.</text>
</comment>
<keyword evidence="1" id="KW-0812">Transmembrane</keyword>
<feature type="transmembrane region" description="Helical" evidence="1">
    <location>
        <begin position="7"/>
        <end position="26"/>
    </location>
</feature>
<protein>
    <submittedName>
        <fullName evidence="2">Uncharacterized protein</fullName>
    </submittedName>
</protein>
<sequence length="210" mass="24117">MGLRGLLLFNMIVDALFIAFIIGVGLTDSDEGDVGQAFGTVDVSQIPKDTVSWNHAGLKLENGVYYLAGEPFSGFILKKYENGSVNSVGSYFQGMQHGVSKSFYPNGKLRDSRMYKENVSYGRHFGYWENGNRKFDFVYYNDKREGLQKQWYESGEQYAFLSFKDDREEGMQRAWRINGKPYINYEVKDGIRYGLQKAALCYTLKDEKLK</sequence>
<keyword evidence="3" id="KW-1185">Reference proteome</keyword>
<keyword evidence="1" id="KW-0472">Membrane</keyword>
<dbReference type="SUPFAM" id="SSF82185">
    <property type="entry name" value="Histone H3 K4-specific methyltransferase SET7/9 N-terminal domain"/>
    <property type="match status" value="1"/>
</dbReference>
<dbReference type="Proteomes" id="UP000598271">
    <property type="component" value="Unassembled WGS sequence"/>
</dbReference>
<accession>A0A8J3GAV3</accession>
<dbReference type="RefSeq" id="WP_229581050.1">
    <property type="nucleotide sequence ID" value="NZ_BMXF01000003.1"/>
</dbReference>
<gene>
    <name evidence="2" type="ORF">GCM10007390_33630</name>
</gene>
<evidence type="ECO:0000256" key="1">
    <source>
        <dbReference type="SAM" id="Phobius"/>
    </source>
</evidence>
<keyword evidence="1" id="KW-1133">Transmembrane helix</keyword>
<evidence type="ECO:0000313" key="3">
    <source>
        <dbReference type="Proteomes" id="UP000598271"/>
    </source>
</evidence>
<dbReference type="Gene3D" id="3.90.930.1">
    <property type="match status" value="1"/>
</dbReference>
<dbReference type="EMBL" id="BMXF01000003">
    <property type="protein sequence ID" value="GHB76923.1"/>
    <property type="molecule type" value="Genomic_DNA"/>
</dbReference>